<keyword evidence="2" id="KW-1185">Reference proteome</keyword>
<dbReference type="EMBL" id="JFKA01000001">
    <property type="protein sequence ID" value="OSQ40446.1"/>
    <property type="molecule type" value="Genomic_DNA"/>
</dbReference>
<evidence type="ECO:0000313" key="1">
    <source>
        <dbReference type="EMBL" id="OSQ40446.1"/>
    </source>
</evidence>
<comment type="caution">
    <text evidence="1">The sequence shown here is derived from an EMBL/GenBank/DDBJ whole genome shotgun (WGS) entry which is preliminary data.</text>
</comment>
<organism evidence="1 2">
    <name type="scientific">Thalassospira mesophila</name>
    <dbReference type="NCBI Taxonomy" id="1293891"/>
    <lineage>
        <taxon>Bacteria</taxon>
        <taxon>Pseudomonadati</taxon>
        <taxon>Pseudomonadota</taxon>
        <taxon>Alphaproteobacteria</taxon>
        <taxon>Rhodospirillales</taxon>
        <taxon>Thalassospiraceae</taxon>
        <taxon>Thalassospira</taxon>
    </lineage>
</organism>
<dbReference type="STRING" id="1293891.TMES_01175"/>
<accession>A0A1Y2L3N5</accession>
<reference evidence="1 2" key="1">
    <citation type="submission" date="2014-03" db="EMBL/GenBank/DDBJ databases">
        <title>The draft genome sequence of Thalassospira mesophila JCM 18969.</title>
        <authorList>
            <person name="Lai Q."/>
            <person name="Shao Z."/>
        </authorList>
    </citation>
    <scope>NUCLEOTIDE SEQUENCE [LARGE SCALE GENOMIC DNA]</scope>
    <source>
        <strain evidence="1 2">JCM 18969</strain>
    </source>
</reference>
<protein>
    <submittedName>
        <fullName evidence="1">Uncharacterized protein</fullName>
    </submittedName>
</protein>
<dbReference type="AlphaFoldDB" id="A0A1Y2L3N5"/>
<sequence>MLFYGGKNSSGVDRFAICAGPLPGTNLRLWRLKIRPGAKPHPLARAIAAGFSAAWWQNLNVSAAFSPDPFSLMIRAKFAKNISIKKIKDFLITDISLFQGESCLCRSHANCFVPI</sequence>
<evidence type="ECO:0000313" key="2">
    <source>
        <dbReference type="Proteomes" id="UP000193391"/>
    </source>
</evidence>
<dbReference type="Proteomes" id="UP000193391">
    <property type="component" value="Unassembled WGS sequence"/>
</dbReference>
<gene>
    <name evidence="1" type="ORF">TMES_01175</name>
</gene>
<proteinExistence type="predicted"/>
<name>A0A1Y2L3N5_9PROT</name>